<keyword evidence="2" id="KW-1185">Reference proteome</keyword>
<dbReference type="InterPro" id="IPR006722">
    <property type="entry name" value="Sedlin"/>
</dbReference>
<dbReference type="InterPro" id="IPR011012">
    <property type="entry name" value="Longin-like_dom_sf"/>
</dbReference>
<gene>
    <name evidence="1" type="ORF">M9Y10_028656</name>
</gene>
<dbReference type="Pfam" id="PF04628">
    <property type="entry name" value="Sedlin_N"/>
    <property type="match status" value="1"/>
</dbReference>
<name>A0ABR2KKP3_9EUKA</name>
<comment type="caution">
    <text evidence="1">The sequence shown here is derived from an EMBL/GenBank/DDBJ whole genome shotgun (WGS) entry which is preliminary data.</text>
</comment>
<evidence type="ECO:0008006" key="3">
    <source>
        <dbReference type="Google" id="ProtNLM"/>
    </source>
</evidence>
<proteinExistence type="predicted"/>
<dbReference type="PANTHER" id="PTHR12403">
    <property type="entry name" value="TRAFFICKING PROTEIN PARTICLE COMPLEX SUBUNIT 2"/>
    <property type="match status" value="1"/>
</dbReference>
<evidence type="ECO:0000313" key="1">
    <source>
        <dbReference type="EMBL" id="KAK8891447.1"/>
    </source>
</evidence>
<organism evidence="1 2">
    <name type="scientific">Tritrichomonas musculus</name>
    <dbReference type="NCBI Taxonomy" id="1915356"/>
    <lineage>
        <taxon>Eukaryota</taxon>
        <taxon>Metamonada</taxon>
        <taxon>Parabasalia</taxon>
        <taxon>Tritrichomonadida</taxon>
        <taxon>Tritrichomonadidae</taxon>
        <taxon>Tritrichomonas</taxon>
    </lineage>
</organism>
<dbReference type="EMBL" id="JAPFFF010000004">
    <property type="protein sequence ID" value="KAK8891447.1"/>
    <property type="molecule type" value="Genomic_DNA"/>
</dbReference>
<evidence type="ECO:0000313" key="2">
    <source>
        <dbReference type="Proteomes" id="UP001470230"/>
    </source>
</evidence>
<protein>
    <recommendedName>
        <fullName evidence="3">Trafficking protein particle complex subunit 2-like protein</fullName>
    </recommendedName>
</protein>
<dbReference type="Gene3D" id="3.30.450.70">
    <property type="match status" value="1"/>
</dbReference>
<accession>A0ABR2KKP3</accession>
<reference evidence="1 2" key="1">
    <citation type="submission" date="2024-04" db="EMBL/GenBank/DDBJ databases">
        <title>Tritrichomonas musculus Genome.</title>
        <authorList>
            <person name="Alves-Ferreira E."/>
            <person name="Grigg M."/>
            <person name="Lorenzi H."/>
            <person name="Galac M."/>
        </authorList>
    </citation>
    <scope>NUCLEOTIDE SEQUENCE [LARGE SCALE GENOMIC DNA]</scope>
    <source>
        <strain evidence="1 2">EAF2021</strain>
    </source>
</reference>
<sequence length="147" mass="16797">MSNPTIQCLSIIGPDNSLLYIKKYLSGSDLNDETDLEMDLAVYSALEFMPQAKTFSQFKRFFGLINPNLNDKYNCYGYKAPLGYKIVVLILNVQNQPNQSNILNLCEKVKEELFHSFRNPFYTPFSPITSPSLTENIDKLVKNLNVD</sequence>
<dbReference type="Proteomes" id="UP001470230">
    <property type="component" value="Unassembled WGS sequence"/>
</dbReference>
<dbReference type="SUPFAM" id="SSF64356">
    <property type="entry name" value="SNARE-like"/>
    <property type="match status" value="1"/>
</dbReference>